<gene>
    <name evidence="1" type="ORF">GCM10025876_04950</name>
</gene>
<dbReference type="Proteomes" id="UP001157125">
    <property type="component" value="Unassembled WGS sequence"/>
</dbReference>
<dbReference type="EMBL" id="BSUN01000001">
    <property type="protein sequence ID" value="GMA34291.1"/>
    <property type="molecule type" value="Genomic_DNA"/>
</dbReference>
<evidence type="ECO:0000313" key="1">
    <source>
        <dbReference type="EMBL" id="GMA34291.1"/>
    </source>
</evidence>
<protein>
    <submittedName>
        <fullName evidence="1">Uncharacterized protein</fullName>
    </submittedName>
</protein>
<evidence type="ECO:0000313" key="2">
    <source>
        <dbReference type="Proteomes" id="UP001157125"/>
    </source>
</evidence>
<comment type="caution">
    <text evidence="1">The sequence shown here is derived from an EMBL/GenBank/DDBJ whole genome shotgun (WGS) entry which is preliminary data.</text>
</comment>
<name>A0ABQ6IAL4_9MICO</name>
<accession>A0ABQ6IAL4</accession>
<keyword evidence="2" id="KW-1185">Reference proteome</keyword>
<proteinExistence type="predicted"/>
<organism evidence="1 2">
    <name type="scientific">Demequina litorisediminis</name>
    <dbReference type="NCBI Taxonomy" id="1849022"/>
    <lineage>
        <taxon>Bacteria</taxon>
        <taxon>Bacillati</taxon>
        <taxon>Actinomycetota</taxon>
        <taxon>Actinomycetes</taxon>
        <taxon>Micrococcales</taxon>
        <taxon>Demequinaceae</taxon>
        <taxon>Demequina</taxon>
    </lineage>
</organism>
<sequence>MHHAVGVHDLARLAVDTHRLRVTAERHERVVPQRRVAKGEVVGVLAGEVVVSATLSYGARGSSARTVTA</sequence>
<reference evidence="2" key="1">
    <citation type="journal article" date="2019" name="Int. J. Syst. Evol. Microbiol.">
        <title>The Global Catalogue of Microorganisms (GCM) 10K type strain sequencing project: providing services to taxonomists for standard genome sequencing and annotation.</title>
        <authorList>
            <consortium name="The Broad Institute Genomics Platform"/>
            <consortium name="The Broad Institute Genome Sequencing Center for Infectious Disease"/>
            <person name="Wu L."/>
            <person name="Ma J."/>
        </authorList>
    </citation>
    <scope>NUCLEOTIDE SEQUENCE [LARGE SCALE GENOMIC DNA]</scope>
    <source>
        <strain evidence="2">NBRC 112299</strain>
    </source>
</reference>